<proteinExistence type="predicted"/>
<reference evidence="1" key="1">
    <citation type="submission" date="2014-11" db="EMBL/GenBank/DDBJ databases">
        <authorList>
            <person name="Amaro Gonzalez C."/>
        </authorList>
    </citation>
    <scope>NUCLEOTIDE SEQUENCE</scope>
</reference>
<reference evidence="1" key="2">
    <citation type="journal article" date="2015" name="Fish Shellfish Immunol.">
        <title>Early steps in the European eel (Anguilla anguilla)-Vibrio vulnificus interaction in the gills: Role of the RtxA13 toxin.</title>
        <authorList>
            <person name="Callol A."/>
            <person name="Pajuelo D."/>
            <person name="Ebbesson L."/>
            <person name="Teles M."/>
            <person name="MacKenzie S."/>
            <person name="Amaro C."/>
        </authorList>
    </citation>
    <scope>NUCLEOTIDE SEQUENCE</scope>
</reference>
<name>A0A0E9QIR0_ANGAN</name>
<dbReference type="EMBL" id="GBXM01092604">
    <property type="protein sequence ID" value="JAH15973.1"/>
    <property type="molecule type" value="Transcribed_RNA"/>
</dbReference>
<dbReference type="AlphaFoldDB" id="A0A0E9QIR0"/>
<sequence length="25" mass="3100">MLPRGFCYQYLTPFYFCCSTDYNCY</sequence>
<evidence type="ECO:0000313" key="1">
    <source>
        <dbReference type="EMBL" id="JAH15973.1"/>
    </source>
</evidence>
<accession>A0A0E9QIR0</accession>
<organism evidence="1">
    <name type="scientific">Anguilla anguilla</name>
    <name type="common">European freshwater eel</name>
    <name type="synonym">Muraena anguilla</name>
    <dbReference type="NCBI Taxonomy" id="7936"/>
    <lineage>
        <taxon>Eukaryota</taxon>
        <taxon>Metazoa</taxon>
        <taxon>Chordata</taxon>
        <taxon>Craniata</taxon>
        <taxon>Vertebrata</taxon>
        <taxon>Euteleostomi</taxon>
        <taxon>Actinopterygii</taxon>
        <taxon>Neopterygii</taxon>
        <taxon>Teleostei</taxon>
        <taxon>Anguilliformes</taxon>
        <taxon>Anguillidae</taxon>
        <taxon>Anguilla</taxon>
    </lineage>
</organism>
<protein>
    <submittedName>
        <fullName evidence="1">Uncharacterized protein</fullName>
    </submittedName>
</protein>